<keyword evidence="1" id="KW-0812">Transmembrane</keyword>
<dbReference type="RefSeq" id="WP_148621944.1">
    <property type="nucleotide sequence ID" value="NZ_SDGZ01000007.1"/>
</dbReference>
<comment type="caution">
    <text evidence="2">The sequence shown here is derived from an EMBL/GenBank/DDBJ whole genome shotgun (WGS) entry which is preliminary data.</text>
</comment>
<evidence type="ECO:0000313" key="2">
    <source>
        <dbReference type="EMBL" id="TYC50618.1"/>
    </source>
</evidence>
<sequence length="82" mass="8926">MITLHIFFGIMIIVGTIMTAVSFQGDTSKLTKLQKFSLVFTTSAIGLAVIAVVSIASSIYIGLVLLIALGLYEYFAFLRKFS</sequence>
<protein>
    <submittedName>
        <fullName evidence="2">Uncharacterized protein</fullName>
    </submittedName>
</protein>
<reference evidence="2 3" key="1">
    <citation type="submission" date="2019-01" db="EMBL/GenBank/DDBJ databases">
        <title>Weissella sp. nov., a novel lactic acid bacterium isolated from animal feces.</title>
        <authorList>
            <person name="Wang L.-T."/>
        </authorList>
    </citation>
    <scope>NUCLEOTIDE SEQUENCE [LARGE SCALE GENOMIC DNA]</scope>
    <source>
        <strain evidence="2 3">8H-2</strain>
    </source>
</reference>
<proteinExistence type="predicted"/>
<dbReference type="Proteomes" id="UP000371977">
    <property type="component" value="Unassembled WGS sequence"/>
</dbReference>
<organism evidence="2 3">
    <name type="scientific">Weissella muntiaci</name>
    <dbReference type="NCBI Taxonomy" id="2508881"/>
    <lineage>
        <taxon>Bacteria</taxon>
        <taxon>Bacillati</taxon>
        <taxon>Bacillota</taxon>
        <taxon>Bacilli</taxon>
        <taxon>Lactobacillales</taxon>
        <taxon>Lactobacillaceae</taxon>
        <taxon>Weissella</taxon>
    </lineage>
</organism>
<dbReference type="AlphaFoldDB" id="A0A6C2C9D5"/>
<dbReference type="EMBL" id="SDGZ01000007">
    <property type="protein sequence ID" value="TYC50618.1"/>
    <property type="molecule type" value="Genomic_DNA"/>
</dbReference>
<keyword evidence="1" id="KW-1133">Transmembrane helix</keyword>
<name>A0A6C2C9D5_9LACO</name>
<feature type="transmembrane region" description="Helical" evidence="1">
    <location>
        <begin position="6"/>
        <end position="24"/>
    </location>
</feature>
<feature type="transmembrane region" description="Helical" evidence="1">
    <location>
        <begin position="36"/>
        <end position="53"/>
    </location>
</feature>
<keyword evidence="1" id="KW-0472">Membrane</keyword>
<evidence type="ECO:0000256" key="1">
    <source>
        <dbReference type="SAM" id="Phobius"/>
    </source>
</evidence>
<dbReference type="OrthoDB" id="2143929at2"/>
<gene>
    <name evidence="2" type="ORF">ESZ50_02070</name>
</gene>
<accession>A0A6C2C9D5</accession>
<feature type="transmembrane region" description="Helical" evidence="1">
    <location>
        <begin position="59"/>
        <end position="78"/>
    </location>
</feature>
<keyword evidence="3" id="KW-1185">Reference proteome</keyword>
<evidence type="ECO:0000313" key="3">
    <source>
        <dbReference type="Proteomes" id="UP000371977"/>
    </source>
</evidence>